<sequence length="423" mass="48179">MALLLIMSSTAHNSISSLSHKVDQSSHISTTRMSPWQYIYSPLDDGNGKLDCKPGEFPKLSFGVELEFSLAALPFNVKDREAPDGREMYGIIEEEGGPNQPTVQLTLSLLLKKKGDRNHATQRHISNTLIKKGIRAIGEMDRVHELADMPLDRWIVTEDTTIKHPPLEGLRTVYEFQEVEMQSPAYLMTEGSLREVQRVCHLITCTYRTYNGPSTGLHVHVGNSTRAFTLETVQNVVAILFAFEPQLDTLHPEHRRKNGYCLPLRSNSRLALRMLEEKIDLRDILDEIYKTTSINQLIKLMSASDGSGYKMGVNLENLLEPYVDERCSFHRPDNDLKKTIEFRQHEGTLDPEAVYNWAKVCVNLVEFAQEVPTPKLQAWLRWNINQKVEEYPAVAVLYALKIPRCALYYEKKLAERSKVPSGP</sequence>
<name>A0A2J6SYX9_9HELO</name>
<protein>
    <recommendedName>
        <fullName evidence="3">Amidoligase enzyme</fullName>
    </recommendedName>
</protein>
<dbReference type="EMBL" id="KZ613854">
    <property type="protein sequence ID" value="PMD55964.1"/>
    <property type="molecule type" value="Genomic_DNA"/>
</dbReference>
<gene>
    <name evidence="1" type="ORF">K444DRAFT_695345</name>
</gene>
<dbReference type="Pfam" id="PF12224">
    <property type="entry name" value="Amidoligase_2"/>
    <property type="match status" value="1"/>
</dbReference>
<dbReference type="Proteomes" id="UP000235371">
    <property type="component" value="Unassembled WGS sequence"/>
</dbReference>
<reference evidence="1 2" key="1">
    <citation type="submission" date="2016-04" db="EMBL/GenBank/DDBJ databases">
        <title>A degradative enzymes factory behind the ericoid mycorrhizal symbiosis.</title>
        <authorList>
            <consortium name="DOE Joint Genome Institute"/>
            <person name="Martino E."/>
            <person name="Morin E."/>
            <person name="Grelet G."/>
            <person name="Kuo A."/>
            <person name="Kohler A."/>
            <person name="Daghino S."/>
            <person name="Barry K."/>
            <person name="Choi C."/>
            <person name="Cichocki N."/>
            <person name="Clum A."/>
            <person name="Copeland A."/>
            <person name="Hainaut M."/>
            <person name="Haridas S."/>
            <person name="Labutti K."/>
            <person name="Lindquist E."/>
            <person name="Lipzen A."/>
            <person name="Khouja H.-R."/>
            <person name="Murat C."/>
            <person name="Ohm R."/>
            <person name="Olson A."/>
            <person name="Spatafora J."/>
            <person name="Veneault-Fourrey C."/>
            <person name="Henrissat B."/>
            <person name="Grigoriev I."/>
            <person name="Martin F."/>
            <person name="Perotto S."/>
        </authorList>
    </citation>
    <scope>NUCLEOTIDE SEQUENCE [LARGE SCALE GENOMIC DNA]</scope>
    <source>
        <strain evidence="1 2">E</strain>
    </source>
</reference>
<evidence type="ECO:0000313" key="2">
    <source>
        <dbReference type="Proteomes" id="UP000235371"/>
    </source>
</evidence>
<keyword evidence="2" id="KW-1185">Reference proteome</keyword>
<evidence type="ECO:0008006" key="3">
    <source>
        <dbReference type="Google" id="ProtNLM"/>
    </source>
</evidence>
<organism evidence="1 2">
    <name type="scientific">Hyaloscypha bicolor E</name>
    <dbReference type="NCBI Taxonomy" id="1095630"/>
    <lineage>
        <taxon>Eukaryota</taxon>
        <taxon>Fungi</taxon>
        <taxon>Dikarya</taxon>
        <taxon>Ascomycota</taxon>
        <taxon>Pezizomycotina</taxon>
        <taxon>Leotiomycetes</taxon>
        <taxon>Helotiales</taxon>
        <taxon>Hyaloscyphaceae</taxon>
        <taxon>Hyaloscypha</taxon>
        <taxon>Hyaloscypha bicolor</taxon>
    </lineage>
</organism>
<dbReference type="PANTHER" id="PTHR36847:SF1">
    <property type="entry name" value="AMIDOLIGASE ENZYME"/>
    <property type="match status" value="1"/>
</dbReference>
<dbReference type="OrthoDB" id="412402at2759"/>
<dbReference type="GeneID" id="36595955"/>
<dbReference type="InParanoid" id="A0A2J6SYX9"/>
<dbReference type="RefSeq" id="XP_024732868.1">
    <property type="nucleotide sequence ID" value="XM_024887879.1"/>
</dbReference>
<proteinExistence type="predicted"/>
<dbReference type="PANTHER" id="PTHR36847">
    <property type="entry name" value="AMIDOLIGASE ENZYME"/>
    <property type="match status" value="1"/>
</dbReference>
<evidence type="ECO:0000313" key="1">
    <source>
        <dbReference type="EMBL" id="PMD55964.1"/>
    </source>
</evidence>
<accession>A0A2J6SYX9</accession>
<dbReference type="InterPro" id="IPR022025">
    <property type="entry name" value="Amidoligase_2"/>
</dbReference>
<dbReference type="AlphaFoldDB" id="A0A2J6SYX9"/>